<sequence>MSRARRPLHLVRSRTTFGHFFGHHPQRDSRVGAQTMRRISRVDTQREALEKENARINGGRQALIRLDFTAV</sequence>
<dbReference type="AlphaFoldDB" id="A0AAV7E3W5"/>
<evidence type="ECO:0000313" key="1">
    <source>
        <dbReference type="EMBL" id="KAG9443061.1"/>
    </source>
</evidence>
<protein>
    <submittedName>
        <fullName evidence="1">Uncharacterized protein</fullName>
    </submittedName>
</protein>
<dbReference type="Proteomes" id="UP000825729">
    <property type="component" value="Unassembled WGS sequence"/>
</dbReference>
<gene>
    <name evidence="1" type="ORF">H6P81_018915</name>
</gene>
<keyword evidence="2" id="KW-1185">Reference proteome</keyword>
<proteinExistence type="predicted"/>
<comment type="caution">
    <text evidence="1">The sequence shown here is derived from an EMBL/GenBank/DDBJ whole genome shotgun (WGS) entry which is preliminary data.</text>
</comment>
<accession>A0AAV7E3W5</accession>
<reference evidence="1 2" key="1">
    <citation type="submission" date="2021-07" db="EMBL/GenBank/DDBJ databases">
        <title>The Aristolochia fimbriata genome: insights into angiosperm evolution, floral development and chemical biosynthesis.</title>
        <authorList>
            <person name="Jiao Y."/>
        </authorList>
    </citation>
    <scope>NUCLEOTIDE SEQUENCE [LARGE SCALE GENOMIC DNA]</scope>
    <source>
        <strain evidence="1">IBCAS-2021</strain>
        <tissue evidence="1">Leaf</tissue>
    </source>
</reference>
<name>A0AAV7E3W5_ARIFI</name>
<dbReference type="EMBL" id="JAINDJ010000007">
    <property type="protein sequence ID" value="KAG9443061.1"/>
    <property type="molecule type" value="Genomic_DNA"/>
</dbReference>
<organism evidence="1 2">
    <name type="scientific">Aristolochia fimbriata</name>
    <name type="common">White veined hardy Dutchman's pipe vine</name>
    <dbReference type="NCBI Taxonomy" id="158543"/>
    <lineage>
        <taxon>Eukaryota</taxon>
        <taxon>Viridiplantae</taxon>
        <taxon>Streptophyta</taxon>
        <taxon>Embryophyta</taxon>
        <taxon>Tracheophyta</taxon>
        <taxon>Spermatophyta</taxon>
        <taxon>Magnoliopsida</taxon>
        <taxon>Magnoliidae</taxon>
        <taxon>Piperales</taxon>
        <taxon>Aristolochiaceae</taxon>
        <taxon>Aristolochia</taxon>
    </lineage>
</organism>
<evidence type="ECO:0000313" key="2">
    <source>
        <dbReference type="Proteomes" id="UP000825729"/>
    </source>
</evidence>